<accession>E3HKA3</accession>
<evidence type="ECO:0000313" key="1">
    <source>
        <dbReference type="EMBL" id="ADP18058.1"/>
    </source>
</evidence>
<evidence type="ECO:0000313" key="2">
    <source>
        <dbReference type="Proteomes" id="UP000006876"/>
    </source>
</evidence>
<dbReference type="HOGENOM" id="CLU_2968715_0_0_4"/>
<dbReference type="EMBL" id="CP002287">
    <property type="protein sequence ID" value="ADP18058.1"/>
    <property type="molecule type" value="Genomic_DNA"/>
</dbReference>
<dbReference type="eggNOG" id="COG5635">
    <property type="taxonomic scope" value="Bacteria"/>
</dbReference>
<name>E3HKA3_ACHXA</name>
<reference evidence="1 2" key="1">
    <citation type="journal article" date="2011" name="J. Bacteriol.">
        <title>Complete genome sequence of the haloaromatic acid-degrading bacterium Achromobacter xylosoxidans A8.</title>
        <authorList>
            <person name="Strnad H."/>
            <person name="Ridl J."/>
            <person name="Paces J."/>
            <person name="Kolar M."/>
            <person name="Vlcek C."/>
            <person name="Paces V."/>
        </authorList>
    </citation>
    <scope>NUCLEOTIDE SEQUENCE [LARGE SCALE GENOMIC DNA]</scope>
    <source>
        <strain evidence="1 2">A8</strain>
    </source>
</reference>
<dbReference type="Proteomes" id="UP000006876">
    <property type="component" value="Chromosome"/>
</dbReference>
<dbReference type="KEGG" id="axy:AXYL_04745"/>
<protein>
    <submittedName>
        <fullName evidence="1">Uncharacterized protein</fullName>
    </submittedName>
</protein>
<dbReference type="AlphaFoldDB" id="E3HKA3"/>
<dbReference type="STRING" id="762376.AXYL_04745"/>
<proteinExistence type="predicted"/>
<sequence>MWFGDVPSATRRRLKAHPDGLTAPTTADAMRTMLMQRIPEARRALIDVVVIDLSAGKP</sequence>
<organism evidence="1 2">
    <name type="scientific">Achromobacter xylosoxidans (strain A8)</name>
    <dbReference type="NCBI Taxonomy" id="762376"/>
    <lineage>
        <taxon>Bacteria</taxon>
        <taxon>Pseudomonadati</taxon>
        <taxon>Pseudomonadota</taxon>
        <taxon>Betaproteobacteria</taxon>
        <taxon>Burkholderiales</taxon>
        <taxon>Alcaligenaceae</taxon>
        <taxon>Achromobacter</taxon>
    </lineage>
</organism>
<gene>
    <name evidence="1" type="ordered locus">AXYL_04745</name>
</gene>